<dbReference type="EMBL" id="JBJKFK010000013">
    <property type="protein sequence ID" value="KAL3321065.1"/>
    <property type="molecule type" value="Genomic_DNA"/>
</dbReference>
<dbReference type="Proteomes" id="UP001626550">
    <property type="component" value="Unassembled WGS sequence"/>
</dbReference>
<dbReference type="AlphaFoldDB" id="A0ABD2QNP6"/>
<keyword evidence="3" id="KW-1185">Reference proteome</keyword>
<proteinExistence type="predicted"/>
<evidence type="ECO:0000313" key="2">
    <source>
        <dbReference type="EMBL" id="KAL3321065.1"/>
    </source>
</evidence>
<evidence type="ECO:0000256" key="1">
    <source>
        <dbReference type="SAM" id="MobiDB-lite"/>
    </source>
</evidence>
<sequence>MSINFSDRYSYRKKKAKPPTPTSSNVELKSRLRTSSGNKLQFQGGFSFREAELQVLKHQLHEESISGIKDSGFSASEVYSLGEKLDQTEKDVYKAKEFDTFVPFAPPTRELCVF</sequence>
<reference evidence="2 3" key="1">
    <citation type="submission" date="2024-11" db="EMBL/GenBank/DDBJ databases">
        <title>Adaptive evolution of stress response genes in parasites aligns with host niche diversity.</title>
        <authorList>
            <person name="Hahn C."/>
            <person name="Resl P."/>
        </authorList>
    </citation>
    <scope>NUCLEOTIDE SEQUENCE [LARGE SCALE GENOMIC DNA]</scope>
    <source>
        <strain evidence="2">EGGRZ-B1_66</strain>
        <tissue evidence="2">Body</tissue>
    </source>
</reference>
<comment type="caution">
    <text evidence="2">The sequence shown here is derived from an EMBL/GenBank/DDBJ whole genome shotgun (WGS) entry which is preliminary data.</text>
</comment>
<organism evidence="2 3">
    <name type="scientific">Cichlidogyrus casuarinus</name>
    <dbReference type="NCBI Taxonomy" id="1844966"/>
    <lineage>
        <taxon>Eukaryota</taxon>
        <taxon>Metazoa</taxon>
        <taxon>Spiralia</taxon>
        <taxon>Lophotrochozoa</taxon>
        <taxon>Platyhelminthes</taxon>
        <taxon>Monogenea</taxon>
        <taxon>Monopisthocotylea</taxon>
        <taxon>Dactylogyridea</taxon>
        <taxon>Ancyrocephalidae</taxon>
        <taxon>Cichlidogyrus</taxon>
    </lineage>
</organism>
<protein>
    <submittedName>
        <fullName evidence="2">Uncharacterized protein</fullName>
    </submittedName>
</protein>
<name>A0ABD2QNP6_9PLAT</name>
<gene>
    <name evidence="2" type="ORF">Ciccas_000267</name>
</gene>
<accession>A0ABD2QNP6</accession>
<evidence type="ECO:0000313" key="3">
    <source>
        <dbReference type="Proteomes" id="UP001626550"/>
    </source>
</evidence>
<feature type="region of interest" description="Disordered" evidence="1">
    <location>
        <begin position="1"/>
        <end position="30"/>
    </location>
</feature>